<dbReference type="GO" id="GO:0003729">
    <property type="term" value="F:mRNA binding"/>
    <property type="evidence" value="ECO:0007669"/>
    <property type="project" value="UniProtKB-ARBA"/>
</dbReference>
<evidence type="ECO:0000259" key="9">
    <source>
        <dbReference type="PROSITE" id="PS50303"/>
    </source>
</evidence>
<feature type="domain" description="PUM-HD" evidence="9">
    <location>
        <begin position="763"/>
        <end position="1115"/>
    </location>
</feature>
<name>A0A438JXW6_VITVI</name>
<dbReference type="InterPro" id="IPR001313">
    <property type="entry name" value="Pumilio_RNA-bd_rpt"/>
</dbReference>
<dbReference type="SMART" id="SM00025">
    <property type="entry name" value="Pumilio"/>
    <property type="match status" value="7"/>
</dbReference>
<dbReference type="PANTHER" id="PTHR12537:SF187">
    <property type="entry name" value="OS04G0276200 PROTEIN"/>
    <property type="match status" value="1"/>
</dbReference>
<proteinExistence type="predicted"/>
<dbReference type="FunFam" id="1.25.10.10:FF:000004">
    <property type="entry name" value="Pumilio homolog 1 isoform 2"/>
    <property type="match status" value="1"/>
</dbReference>
<keyword evidence="4" id="KW-0810">Translation regulation</keyword>
<gene>
    <name evidence="10" type="primary">APUM2_3</name>
    <name evidence="10" type="ORF">CK203_010162</name>
</gene>
<evidence type="ECO:0000256" key="4">
    <source>
        <dbReference type="ARBA" id="ARBA00022845"/>
    </source>
</evidence>
<keyword evidence="2" id="KW-0963">Cytoplasm</keyword>
<evidence type="ECO:0000256" key="5">
    <source>
        <dbReference type="ARBA" id="ARBA00022884"/>
    </source>
</evidence>
<feature type="repeat" description="Pumilio" evidence="7">
    <location>
        <begin position="939"/>
        <end position="974"/>
    </location>
</feature>
<keyword evidence="5" id="KW-0694">RNA-binding</keyword>
<dbReference type="PROSITE" id="PS50303">
    <property type="entry name" value="PUM_HD"/>
    <property type="match status" value="1"/>
</dbReference>
<evidence type="ECO:0000313" key="11">
    <source>
        <dbReference type="Proteomes" id="UP000288805"/>
    </source>
</evidence>
<evidence type="ECO:0000256" key="8">
    <source>
        <dbReference type="SAM" id="MobiDB-lite"/>
    </source>
</evidence>
<feature type="repeat" description="Pumilio" evidence="7">
    <location>
        <begin position="867"/>
        <end position="903"/>
    </location>
</feature>
<feature type="region of interest" description="Disordered" evidence="8">
    <location>
        <begin position="34"/>
        <end position="57"/>
    </location>
</feature>
<comment type="function">
    <text evidence="6">Sequence-specific RNA-binding protein that regulates translation and mRNA stability by binding the 3'-UTR of target mRNAs. Binds the APUM-binding elements (APBEs) in the 3'-UTR mRNA sequence of CLV1, PNH, WUS and FAS2.</text>
</comment>
<feature type="repeat" description="Pumilio" evidence="7">
    <location>
        <begin position="976"/>
        <end position="1011"/>
    </location>
</feature>
<protein>
    <submittedName>
        <fullName evidence="10">Pumilio-like 2</fullName>
    </submittedName>
</protein>
<dbReference type="PROSITE" id="PS50302">
    <property type="entry name" value="PUM"/>
    <property type="match status" value="6"/>
</dbReference>
<dbReference type="InterPro" id="IPR033133">
    <property type="entry name" value="PUM-HD"/>
</dbReference>
<reference evidence="10 11" key="1">
    <citation type="journal article" date="2018" name="PLoS Genet.">
        <title>Population sequencing reveals clonal diversity and ancestral inbreeding in the grapevine cultivar Chardonnay.</title>
        <authorList>
            <person name="Roach M.J."/>
            <person name="Johnson D.L."/>
            <person name="Bohlmann J."/>
            <person name="van Vuuren H.J."/>
            <person name="Jones S.J."/>
            <person name="Pretorius I.S."/>
            <person name="Schmidt S.A."/>
            <person name="Borneman A.R."/>
        </authorList>
    </citation>
    <scope>NUCLEOTIDE SEQUENCE [LARGE SCALE GENOMIC DNA]</scope>
    <source>
        <strain evidence="11">cv. Chardonnay</strain>
        <tissue evidence="10">Leaf</tissue>
    </source>
</reference>
<dbReference type="Gene3D" id="1.25.10.10">
    <property type="entry name" value="Leucine-rich Repeat Variant"/>
    <property type="match status" value="1"/>
</dbReference>
<dbReference type="SUPFAM" id="SSF48371">
    <property type="entry name" value="ARM repeat"/>
    <property type="match status" value="1"/>
</dbReference>
<organism evidence="10 11">
    <name type="scientific">Vitis vinifera</name>
    <name type="common">Grape</name>
    <dbReference type="NCBI Taxonomy" id="29760"/>
    <lineage>
        <taxon>Eukaryota</taxon>
        <taxon>Viridiplantae</taxon>
        <taxon>Streptophyta</taxon>
        <taxon>Embryophyta</taxon>
        <taxon>Tracheophyta</taxon>
        <taxon>Spermatophyta</taxon>
        <taxon>Magnoliopsida</taxon>
        <taxon>eudicotyledons</taxon>
        <taxon>Gunneridae</taxon>
        <taxon>Pentapetalae</taxon>
        <taxon>rosids</taxon>
        <taxon>Vitales</taxon>
        <taxon>Vitaceae</taxon>
        <taxon>Viteae</taxon>
        <taxon>Vitis</taxon>
    </lineage>
</organism>
<dbReference type="Pfam" id="PF07990">
    <property type="entry name" value="NABP"/>
    <property type="match status" value="1"/>
</dbReference>
<dbReference type="InterPro" id="IPR033712">
    <property type="entry name" value="Pumilio_RNA-bd"/>
</dbReference>
<evidence type="ECO:0000313" key="10">
    <source>
        <dbReference type="EMBL" id="RVX13793.1"/>
    </source>
</evidence>
<evidence type="ECO:0000256" key="3">
    <source>
        <dbReference type="ARBA" id="ARBA00022737"/>
    </source>
</evidence>
<dbReference type="AlphaFoldDB" id="A0A438JXW6"/>
<feature type="region of interest" description="Disordered" evidence="8">
    <location>
        <begin position="116"/>
        <end position="174"/>
    </location>
</feature>
<dbReference type="PANTHER" id="PTHR12537">
    <property type="entry name" value="RNA BINDING PROTEIN PUMILIO-RELATED"/>
    <property type="match status" value="1"/>
</dbReference>
<dbReference type="GO" id="GO:0006417">
    <property type="term" value="P:regulation of translation"/>
    <property type="evidence" value="ECO:0007669"/>
    <property type="project" value="UniProtKB-KW"/>
</dbReference>
<dbReference type="InterPro" id="IPR011989">
    <property type="entry name" value="ARM-like"/>
</dbReference>
<feature type="repeat" description="Pumilio" evidence="7">
    <location>
        <begin position="1048"/>
        <end position="1089"/>
    </location>
</feature>
<feature type="repeat" description="Pumilio" evidence="7">
    <location>
        <begin position="1012"/>
        <end position="1047"/>
    </location>
</feature>
<evidence type="ECO:0000256" key="2">
    <source>
        <dbReference type="ARBA" id="ARBA00022490"/>
    </source>
</evidence>
<dbReference type="EMBL" id="QGNW01000023">
    <property type="protein sequence ID" value="RVX13793.1"/>
    <property type="molecule type" value="Genomic_DNA"/>
</dbReference>
<accession>A0A438JXW6</accession>
<dbReference type="InterPro" id="IPR012940">
    <property type="entry name" value="NABP"/>
</dbReference>
<dbReference type="CDD" id="cd07920">
    <property type="entry name" value="Pumilio"/>
    <property type="match status" value="1"/>
</dbReference>
<keyword evidence="3" id="KW-0677">Repeat</keyword>
<feature type="repeat" description="Pumilio" evidence="7">
    <location>
        <begin position="831"/>
        <end position="866"/>
    </location>
</feature>
<dbReference type="Pfam" id="PF00806">
    <property type="entry name" value="PUF"/>
    <property type="match status" value="7"/>
</dbReference>
<evidence type="ECO:0000256" key="7">
    <source>
        <dbReference type="PROSITE-ProRule" id="PRU00317"/>
    </source>
</evidence>
<dbReference type="InterPro" id="IPR016024">
    <property type="entry name" value="ARM-type_fold"/>
</dbReference>
<feature type="compositionally biased region" description="Gly residues" evidence="8">
    <location>
        <begin position="118"/>
        <end position="128"/>
    </location>
</feature>
<dbReference type="Proteomes" id="UP000288805">
    <property type="component" value="Unassembled WGS sequence"/>
</dbReference>
<evidence type="ECO:0000256" key="6">
    <source>
        <dbReference type="ARBA" id="ARBA00055193"/>
    </source>
</evidence>
<dbReference type="GO" id="GO:0005737">
    <property type="term" value="C:cytoplasm"/>
    <property type="evidence" value="ECO:0007669"/>
    <property type="project" value="UniProtKB-SubCell"/>
</dbReference>
<feature type="compositionally biased region" description="Basic and acidic residues" evidence="8">
    <location>
        <begin position="163"/>
        <end position="174"/>
    </location>
</feature>
<sequence>MMSDIGMRSMPGNAEYSEDLGLLIREQRRQEVAASDREKELSIYRSGSAPPTVEGSLSAVGGLFGGGGDGSDTGFASEEELRADPAYVNYYYSNVNLNPRLPPPRLSKEDWRFAQRLHGGGAGGGGSGSSSSVGGIGDRRKVGRGGDGNGSSLFLMQPGFNGQKDENGAESRKAQGVEWGGDGLIGLPGLGLGSRQKSLAEIIQACIEETSMSMMDFVDWVAFLIYTHTLWAHQGSPVGQGECWELWCSQHPEVWVSMERPKGLAMKVDLALLNQKEFDWLAWCFCHATSVSRHPSRPASRNAFDDNVETSEAQFSHLHHELASMDALRSGTKIQAISAVQNVASSASHTYASALGASLSRSTTPDPQLVARAPSPRIPTVGGGRTSSMDKRSGNGSNSFNSVPPGIGESADLVAALSGLNLSTNGMVDGENHSRSQIQHEIDDHKNLFNLQGDQNHIKHHSYLNKSESGNFHLHSVPQSAKGSYSNMGKGSGVGMDLNKSALLAEGQVELQKSSASSANSFLKGPSTPTLSSGGSLPSHYQNVDNVNSSFSNYGLSGYTFNPASPSMMGSQHGSGNMPPLFENVAAASAMGVTGMDSRALGGGLNLGPNLMAAASELQNLRVGNHTTGNPLQVPVVDPLYLQYLRSAEYAATQGVALNDPTMDREYMGSSYMDLLGLQKAYLGALLTSQKSQYGVPYLGKSSSMNHGYYGNPQFGLGMSYPGSPLAGPLLPNSPVGSGSPVRHNERNMRFPSGMRNLAGGVMGAWHSEAGGNLDDNFVSSLLDEFKSNKTKCFELSEISGHVVEFSMEVGLFNKNSRLATTEEKDMVFHEIMPEALSLMTDVFGNYVIQKFFEHGTASQIRELADQLTGHVLTLSLQMYGCRVIQKAIEVVDLDQQTKMVMELDGNVMRCVRDQNGNHVIQKCIECIPQDSIQFIISTFYDQVVTLSTHPYGCRVIQRVLEHCHDPKTQRIMMDEILQSVRMLAQDQYGNYVVQHVLEHGKPHERSSIINELAGQIVQMSQQKFASNVVEKCLTFGAPSERQILVNEMLGSTDENEPLQAMMKDQFANYVVQKVLETCDDQQLELILNRIKVHLNALKKYTYGKHIVARVEKLVAAGERRIGVQSSLPA</sequence>
<comment type="subcellular location">
    <subcellularLocation>
        <location evidence="1">Cytoplasm</location>
    </subcellularLocation>
</comment>
<comment type="caution">
    <text evidence="10">The sequence shown here is derived from an EMBL/GenBank/DDBJ whole genome shotgun (WGS) entry which is preliminary data.</text>
</comment>
<feature type="region of interest" description="Disordered" evidence="8">
    <location>
        <begin position="358"/>
        <end position="398"/>
    </location>
</feature>
<evidence type="ECO:0000256" key="1">
    <source>
        <dbReference type="ARBA" id="ARBA00004496"/>
    </source>
</evidence>